<feature type="region of interest" description="Disordered" evidence="4">
    <location>
        <begin position="183"/>
        <end position="226"/>
    </location>
</feature>
<evidence type="ECO:0000259" key="5">
    <source>
        <dbReference type="SMART" id="SM00965"/>
    </source>
</evidence>
<dbReference type="InterPro" id="IPR011514">
    <property type="entry name" value="Secretin_N_2"/>
</dbReference>
<sequence length="623" mass="67798">MIKISPPMKKLKSKIVLSTLLFVLIGCQTSPDDPTWMKEDIDAAIKSNQKLKQPKPLTQVPSSVQQEMMFNDMDLAKQGMLAEKRLEISATNVEAKDFFQAIVRGSRYNVVMHPNVNGQISLSLSDVTLSEALVVVEDVYGYEITRKGNVVQVFPPGIRTETIALNYLFLKRFGSSTTSINSGGVASNDSNNGSSGNNSNSGNRNNNSSNNGSNGNNGDSNNQNGVNLYTENESDFWLELKESLIAFVGTGEGRSIIVSPQAGLVTVRALPQEINAVKKFLTDTESHLHRQVIIEAKIMEVTLNDDYQQGIKWNQVLDNVGSAEFVYSSTGNVIGNVISTAIGGVNTIGFSKQTNGSDFSGVIELLQTQGNVQVLSSPRIAATNNQKAVIKVGEDEYFVTDVSSTVFAGSGNDGTYATPDIELTPFFSGIALDVTPQISEDGSVILHVHPSVTITEEQNKVIQIGDEELVLPLAQSRVRESDTIIRAMSGEVAVIGGLIETYNVDIESKTPILGDIPFLGELFKSKSTKSQKRELVIMLKPVVVGQDTWKHQLKDARSILTKWFPEQVEACELSANGELTQDCKEQCKDAEYAQANAVCQEAHLSIQPSTSNNVNQHDINSNQ</sequence>
<dbReference type="PANTHER" id="PTHR30332:SF17">
    <property type="entry name" value="TYPE IV PILIATION SYSTEM PROTEIN DR_0774-RELATED"/>
    <property type="match status" value="1"/>
</dbReference>
<dbReference type="SMART" id="SM00965">
    <property type="entry name" value="STN"/>
    <property type="match status" value="1"/>
</dbReference>
<keyword evidence="7" id="KW-1185">Reference proteome</keyword>
<dbReference type="PRINTS" id="PR00811">
    <property type="entry name" value="BCTERIALGSPD"/>
</dbReference>
<protein>
    <submittedName>
        <fullName evidence="6">Pilus (MSHA type) biogenesis protein MshL</fullName>
    </submittedName>
</protein>
<dbReference type="InterPro" id="IPR004846">
    <property type="entry name" value="T2SS/T3SS_dom"/>
</dbReference>
<dbReference type="InterPro" id="IPR001775">
    <property type="entry name" value="GspD/PilQ"/>
</dbReference>
<organism evidence="6 7">
    <name type="scientific">Colwellia echini</name>
    <dbReference type="NCBI Taxonomy" id="1982103"/>
    <lineage>
        <taxon>Bacteria</taxon>
        <taxon>Pseudomonadati</taxon>
        <taxon>Pseudomonadota</taxon>
        <taxon>Gammaproteobacteria</taxon>
        <taxon>Alteromonadales</taxon>
        <taxon>Colwelliaceae</taxon>
        <taxon>Colwellia</taxon>
    </lineage>
</organism>
<evidence type="ECO:0000313" key="6">
    <source>
        <dbReference type="EMBL" id="TYK67140.1"/>
    </source>
</evidence>
<evidence type="ECO:0000313" key="7">
    <source>
        <dbReference type="Proteomes" id="UP000815846"/>
    </source>
</evidence>
<dbReference type="Pfam" id="PF00263">
    <property type="entry name" value="Secretin"/>
    <property type="match status" value="1"/>
</dbReference>
<keyword evidence="2" id="KW-0472">Membrane</keyword>
<dbReference type="PROSITE" id="PS51257">
    <property type="entry name" value="PROKAR_LIPOPROTEIN"/>
    <property type="match status" value="1"/>
</dbReference>
<feature type="domain" description="Secretin/TonB short N-terminal" evidence="5">
    <location>
        <begin position="108"/>
        <end position="156"/>
    </location>
</feature>
<proteinExistence type="predicted"/>
<dbReference type="NCBIfam" id="TIGR02519">
    <property type="entry name" value="pilus_MshL"/>
    <property type="match status" value="1"/>
</dbReference>
<gene>
    <name evidence="6" type="primary">mshL</name>
    <name evidence="6" type="ORF">CWS31_000980</name>
</gene>
<dbReference type="Proteomes" id="UP000815846">
    <property type="component" value="Unassembled WGS sequence"/>
</dbReference>
<keyword evidence="3" id="KW-0998">Cell outer membrane</keyword>
<comment type="caution">
    <text evidence="6">The sequence shown here is derived from an EMBL/GenBank/DDBJ whole genome shotgun (WGS) entry which is preliminary data.</text>
</comment>
<name>A0ABY3N0X5_9GAMM</name>
<reference evidence="6 7" key="1">
    <citation type="submission" date="2019-08" db="EMBL/GenBank/DDBJ databases">
        <title>Microbe sample from Colwellia echini.</title>
        <authorList>
            <person name="Christiansen L."/>
            <person name="Pathiraja D."/>
            <person name="Schultz-Johansen M."/>
            <person name="Choi I.-G."/>
            <person name="Stougaard P."/>
        </authorList>
    </citation>
    <scope>NUCLEOTIDE SEQUENCE [LARGE SCALE GENOMIC DNA]</scope>
    <source>
        <strain evidence="6 7">A3</strain>
    </source>
</reference>
<dbReference type="Gene3D" id="3.30.1370.130">
    <property type="match status" value="1"/>
</dbReference>
<dbReference type="InterPro" id="IPR011662">
    <property type="entry name" value="Secretin/TonB_short_N"/>
</dbReference>
<dbReference type="Pfam" id="PF07655">
    <property type="entry name" value="Secretin_N_2"/>
    <property type="match status" value="1"/>
</dbReference>
<dbReference type="InterPro" id="IPR013358">
    <property type="entry name" value="Pilus_biogenesis_MshL"/>
</dbReference>
<accession>A0ABY3N0X5</accession>
<evidence type="ECO:0000256" key="4">
    <source>
        <dbReference type="SAM" id="MobiDB-lite"/>
    </source>
</evidence>
<evidence type="ECO:0000256" key="2">
    <source>
        <dbReference type="ARBA" id="ARBA00023136"/>
    </source>
</evidence>
<dbReference type="InterPro" id="IPR050810">
    <property type="entry name" value="Bact_Secretion_Sys_Channel"/>
</dbReference>
<keyword evidence="1" id="KW-0813">Transport</keyword>
<evidence type="ECO:0000256" key="1">
    <source>
        <dbReference type="ARBA" id="ARBA00022448"/>
    </source>
</evidence>
<dbReference type="EMBL" id="PJAI02000001">
    <property type="protein sequence ID" value="TYK67140.1"/>
    <property type="molecule type" value="Genomic_DNA"/>
</dbReference>
<evidence type="ECO:0000256" key="3">
    <source>
        <dbReference type="ARBA" id="ARBA00023237"/>
    </source>
</evidence>
<dbReference type="PANTHER" id="PTHR30332">
    <property type="entry name" value="PROBABLE GENERAL SECRETION PATHWAY PROTEIN D"/>
    <property type="match status" value="1"/>
</dbReference>